<dbReference type="GO" id="GO:0006835">
    <property type="term" value="P:dicarboxylic acid transport"/>
    <property type="evidence" value="ECO:0007669"/>
    <property type="project" value="TreeGrafter"/>
</dbReference>
<comment type="subcellular location">
    <subcellularLocation>
        <location evidence="1">Cell membrane</location>
        <topology evidence="1">Multi-pass membrane protein</topology>
    </subcellularLocation>
</comment>
<feature type="compositionally biased region" description="Low complexity" evidence="7">
    <location>
        <begin position="436"/>
        <end position="448"/>
    </location>
</feature>
<keyword evidence="2" id="KW-0813">Transport</keyword>
<dbReference type="PRINTS" id="PR00173">
    <property type="entry name" value="EDTRNSPORT"/>
</dbReference>
<feature type="region of interest" description="Disordered" evidence="7">
    <location>
        <begin position="425"/>
        <end position="448"/>
    </location>
</feature>
<evidence type="ECO:0000313" key="9">
    <source>
        <dbReference type="EMBL" id="PCC52190.1"/>
    </source>
</evidence>
<feature type="transmembrane region" description="Helical" evidence="8">
    <location>
        <begin position="164"/>
        <end position="185"/>
    </location>
</feature>
<comment type="caution">
    <text evidence="9">The sequence shown here is derived from an EMBL/GenBank/DDBJ whole genome shotgun (WGS) entry which is preliminary data.</text>
</comment>
<dbReference type="AlphaFoldDB" id="A0A2A3ZKI6"/>
<dbReference type="SUPFAM" id="SSF118215">
    <property type="entry name" value="Proton glutamate symport protein"/>
    <property type="match status" value="1"/>
</dbReference>
<dbReference type="EMBL" id="NRHA01000025">
    <property type="protein sequence ID" value="PCC52190.1"/>
    <property type="molecule type" value="Genomic_DNA"/>
</dbReference>
<evidence type="ECO:0000256" key="1">
    <source>
        <dbReference type="ARBA" id="ARBA00004651"/>
    </source>
</evidence>
<protein>
    <submittedName>
        <fullName evidence="9">Sodium:proton antiporter</fullName>
    </submittedName>
</protein>
<feature type="transmembrane region" description="Helical" evidence="8">
    <location>
        <begin position="206"/>
        <end position="227"/>
    </location>
</feature>
<dbReference type="Pfam" id="PF00375">
    <property type="entry name" value="SDF"/>
    <property type="match status" value="1"/>
</dbReference>
<keyword evidence="5 8" id="KW-1133">Transmembrane helix</keyword>
<keyword evidence="3" id="KW-1003">Cell membrane</keyword>
<feature type="transmembrane region" description="Helical" evidence="8">
    <location>
        <begin position="30"/>
        <end position="49"/>
    </location>
</feature>
<dbReference type="PANTHER" id="PTHR42865:SF7">
    <property type="entry name" value="PROTON_GLUTAMATE-ASPARTATE SYMPORTER"/>
    <property type="match status" value="1"/>
</dbReference>
<dbReference type="InterPro" id="IPR001991">
    <property type="entry name" value="Na-dicarboxylate_symporter"/>
</dbReference>
<reference evidence="9 10" key="1">
    <citation type="journal article" date="2017" name="Elife">
        <title>Extensive horizontal gene transfer in cheese-associated bacteria.</title>
        <authorList>
            <person name="Bonham K.S."/>
            <person name="Wolfe B.E."/>
            <person name="Dutton R.J."/>
        </authorList>
    </citation>
    <scope>NUCLEOTIDE SEQUENCE [LARGE SCALE GENOMIC DNA]</scope>
    <source>
        <strain evidence="9 10">738_8</strain>
    </source>
</reference>
<evidence type="ECO:0000256" key="2">
    <source>
        <dbReference type="ARBA" id="ARBA00022448"/>
    </source>
</evidence>
<proteinExistence type="predicted"/>
<feature type="transmembrane region" description="Helical" evidence="8">
    <location>
        <begin position="346"/>
        <end position="363"/>
    </location>
</feature>
<dbReference type="InterPro" id="IPR036458">
    <property type="entry name" value="Na:dicarbo_symporter_sf"/>
</dbReference>
<gene>
    <name evidence="9" type="ORF">CIK59_17470</name>
</gene>
<evidence type="ECO:0000256" key="3">
    <source>
        <dbReference type="ARBA" id="ARBA00022475"/>
    </source>
</evidence>
<dbReference type="Gene3D" id="1.10.3860.10">
    <property type="entry name" value="Sodium:dicarboxylate symporter"/>
    <property type="match status" value="1"/>
</dbReference>
<evidence type="ECO:0000256" key="7">
    <source>
        <dbReference type="SAM" id="MobiDB-lite"/>
    </source>
</evidence>
<feature type="transmembrane region" description="Helical" evidence="8">
    <location>
        <begin position="94"/>
        <end position="119"/>
    </location>
</feature>
<accession>A0A2A3ZKI6</accession>
<feature type="transmembrane region" description="Helical" evidence="8">
    <location>
        <begin position="239"/>
        <end position="258"/>
    </location>
</feature>
<dbReference type="GO" id="GO:0005886">
    <property type="term" value="C:plasma membrane"/>
    <property type="evidence" value="ECO:0007669"/>
    <property type="project" value="UniProtKB-SubCell"/>
</dbReference>
<name>A0A2A3ZKI6_BREAU</name>
<keyword evidence="6 8" id="KW-0472">Membrane</keyword>
<evidence type="ECO:0000256" key="8">
    <source>
        <dbReference type="SAM" id="Phobius"/>
    </source>
</evidence>
<evidence type="ECO:0000256" key="4">
    <source>
        <dbReference type="ARBA" id="ARBA00022692"/>
    </source>
</evidence>
<evidence type="ECO:0000313" key="10">
    <source>
        <dbReference type="Proteomes" id="UP000217881"/>
    </source>
</evidence>
<dbReference type="GO" id="GO:0015293">
    <property type="term" value="F:symporter activity"/>
    <property type="evidence" value="ECO:0007669"/>
    <property type="project" value="UniProtKB-KW"/>
</dbReference>
<organism evidence="9 10">
    <name type="scientific">Brevibacterium aurantiacum</name>
    <dbReference type="NCBI Taxonomy" id="273384"/>
    <lineage>
        <taxon>Bacteria</taxon>
        <taxon>Bacillati</taxon>
        <taxon>Actinomycetota</taxon>
        <taxon>Actinomycetes</taxon>
        <taxon>Micrococcales</taxon>
        <taxon>Brevibacteriaceae</taxon>
        <taxon>Brevibacterium</taxon>
    </lineage>
</organism>
<feature type="transmembrane region" description="Helical" evidence="8">
    <location>
        <begin position="375"/>
        <end position="395"/>
    </location>
</feature>
<evidence type="ECO:0000256" key="6">
    <source>
        <dbReference type="ARBA" id="ARBA00023136"/>
    </source>
</evidence>
<evidence type="ECO:0000256" key="5">
    <source>
        <dbReference type="ARBA" id="ARBA00022989"/>
    </source>
</evidence>
<dbReference type="Proteomes" id="UP000217881">
    <property type="component" value="Unassembled WGS sequence"/>
</dbReference>
<dbReference type="PANTHER" id="PTHR42865">
    <property type="entry name" value="PROTON/GLUTAMATE-ASPARTATE SYMPORTER"/>
    <property type="match status" value="1"/>
</dbReference>
<feature type="transmembrane region" description="Helical" evidence="8">
    <location>
        <begin position="61"/>
        <end position="82"/>
    </location>
</feature>
<keyword evidence="4 8" id="KW-0812">Transmembrane</keyword>
<dbReference type="RefSeq" id="WP_096147113.1">
    <property type="nucleotide sequence ID" value="NZ_NRHA01000025.1"/>
</dbReference>
<sequence length="448" mass="47184">MSTPADSELQPPASPRSSSRLRSILASYRFPLFILTGVVIGAIIGLIFGERAAVIKPFGTLFINMMFTLVVPLVFFSISSAVAGMSSATRLGKILGSMLGIFAITGIISSIVMIAALWITNATEGVKVEMTQPEDVEEVGSIGDQLVSTFVVDDFSKILSAEHMLALIVFAVIVGVAASSIGEAGKPFAAFLSSGAEVFLKFTSIIMYYAPIGLGAYFAALIGELGAQLVGDYVRVFLVYYPVAIVYFLVAFTLYSFLAGGRRGIRRFWSNIIEPTAISLGTSSSVAAIPANLRAGKRIGVPRDIRETIVPIGATIHMEGSSLSAILKIAFLFAVFGRDFFTPGNILIGIAVALLAGMVMAGIPSGGFIGELMIITLYGFPAAALPIIQIIGTVIDPPATTVNSVGDQASSMLVARALDGKGWMDRTDESEEIEPTDTPAEAAAPENS</sequence>